<proteinExistence type="predicted"/>
<protein>
    <submittedName>
        <fullName evidence="2">ZYBA0S04-00386g1_1</fullName>
    </submittedName>
</protein>
<reference evidence="3" key="1">
    <citation type="journal article" date="2013" name="Genome Announc.">
        <title>Genome sequence of the food spoilage yeast Zygosaccharomyces bailii CLIB 213(T).</title>
        <authorList>
            <person name="Galeote V."/>
            <person name="Bigey F."/>
            <person name="Devillers H."/>
            <person name="Neuveglise C."/>
            <person name="Dequin S."/>
        </authorList>
    </citation>
    <scope>NUCLEOTIDE SEQUENCE [LARGE SCALE GENOMIC DNA]</scope>
    <source>
        <strain evidence="3">CLIB 213 / ATCC 58445 / CBS 680 / CCRC 21525 / NBRC 1098 / NCYC 1416 / NRRL Y-2227</strain>
    </source>
</reference>
<dbReference type="EMBL" id="HG316457">
    <property type="protein sequence ID" value="CDF89274.1"/>
    <property type="molecule type" value="Genomic_DNA"/>
</dbReference>
<dbReference type="PANTHER" id="PTHR12751:SF18">
    <property type="entry name" value="PHOSPHATASE AND ACTIN REGULATOR 1"/>
    <property type="match status" value="1"/>
</dbReference>
<accession>A0A8J2X7Q2</accession>
<feature type="region of interest" description="Disordered" evidence="1">
    <location>
        <begin position="857"/>
        <end position="884"/>
    </location>
</feature>
<keyword evidence="3" id="KW-1185">Reference proteome</keyword>
<feature type="region of interest" description="Disordered" evidence="1">
    <location>
        <begin position="296"/>
        <end position="391"/>
    </location>
</feature>
<dbReference type="PANTHER" id="PTHR12751">
    <property type="entry name" value="PHOSPHATASE AND ACTIN REGULATOR PHACTR"/>
    <property type="match status" value="1"/>
</dbReference>
<evidence type="ECO:0000313" key="3">
    <source>
        <dbReference type="Proteomes" id="UP000019375"/>
    </source>
</evidence>
<feature type="compositionally biased region" description="Polar residues" evidence="1">
    <location>
        <begin position="590"/>
        <end position="600"/>
    </location>
</feature>
<feature type="compositionally biased region" description="Polar residues" evidence="1">
    <location>
        <begin position="190"/>
        <end position="215"/>
    </location>
</feature>
<dbReference type="GO" id="GO:0030036">
    <property type="term" value="P:actin cytoskeleton organization"/>
    <property type="evidence" value="ECO:0007669"/>
    <property type="project" value="TreeGrafter"/>
</dbReference>
<evidence type="ECO:0000256" key="1">
    <source>
        <dbReference type="SAM" id="MobiDB-lite"/>
    </source>
</evidence>
<feature type="compositionally biased region" description="Low complexity" evidence="1">
    <location>
        <begin position="10"/>
        <end position="20"/>
    </location>
</feature>
<dbReference type="Proteomes" id="UP000019375">
    <property type="component" value="Unassembled WGS sequence"/>
</dbReference>
<feature type="compositionally biased region" description="Basic residues" evidence="1">
    <location>
        <begin position="229"/>
        <end position="238"/>
    </location>
</feature>
<feature type="region of interest" description="Disordered" evidence="1">
    <location>
        <begin position="168"/>
        <end position="238"/>
    </location>
</feature>
<feature type="region of interest" description="Disordered" evidence="1">
    <location>
        <begin position="124"/>
        <end position="155"/>
    </location>
</feature>
<dbReference type="AlphaFoldDB" id="A0A8J2X7Q2"/>
<gene>
    <name evidence="2" type="ORF">BN860_00386g</name>
</gene>
<feature type="compositionally biased region" description="Basic and acidic residues" evidence="1">
    <location>
        <begin position="365"/>
        <end position="374"/>
    </location>
</feature>
<feature type="region of interest" description="Disordered" evidence="1">
    <location>
        <begin position="1"/>
        <end position="20"/>
    </location>
</feature>
<dbReference type="GO" id="GO:0003779">
    <property type="term" value="F:actin binding"/>
    <property type="evidence" value="ECO:0007669"/>
    <property type="project" value="TreeGrafter"/>
</dbReference>
<sequence length="1100" mass="123019">MSKNAHRNQSAPSLLNSSFYSSNSMNTLEHAKNFRNSLILRDSSDQSLSWSHQSDESVVSEEDIDQVVGSIVPSERTDRETITMQMKNSPSLSALAGILNEKSRQADEKARLSKVIDSSILREEEETGACSQDLSHDTSATGEWNQTSSPNLIDIHDTNSVTYPVVTTTNTSDYEQPDFLSTPKVHSRRNTNPFLQSFEPSRSSAQEPFTIQSSILEEPEFEQSSPPLKAHRNTRNRPKSTSILLDHSFDQGDKTAAVDQIDMQRYSMLHVPAVARDKSNGSIKALDQQQFDVGEDNQIQHSRQQSKSNVSGQPETKEKHADTLTTRLQSKGSNLSIPHSDEGNKAQSNSVSHNQRPRRHSRATTLEKTEIEGKRTHHRAHTIDHSYLGTNGPSALDQEKLKYEKNFFEDHLDELPKGRHLRNANCIANPSSTQRAVSAGSVLDQSSSNKRRSFFSLFKKKSSKDVTPKKSKQSSKWNQNSILSSNTFNSANAVPTAPSPEKLAKKSHSTNTIFSTFRKNKDKDDSALLTSTTPPRKESQLDAISKESSSFSSVKKEQPLENFTPTTNDNFDHPYKAESIAEEPIEKGQSFENTSFNSNKYTEEVPLEEPSLKKENSEEKHQQIFEESRQDSFSTHPMGESLLEGTHFDDPLIKDLPKPNLPFLIKHDAGEALFPKSLDKYEVESIVSLERSRSVKSNRSHRRSLTDTLSVNAQNEGMFVTEASPAILSTPDLSKSPTSSILRNGRFDSVSVLCNVEDKPEDSPMEKDSSEVIPKLSLSPNRSPIITIEKQFDLLTVEDINDDVEENKEIPKQINNRENTTGDDPEFTSEMIEFASLINFGDGLTLDLDVNSDVQSQKLQQDPLGGNNVPQESCESSSSIEEDVHIDAQSPDQEVAMVKSSLKQSSGSLDELQNAKLEDHINKDQIISANDLPESLLAEEPTDIPNELLEEIRSPSSQAFGQFHEGEDVHRQRHIFRDILASQAYAANDPSSRPVSMSFKGLSAPSLNQSASDWPLFESQDGKFQNPTVQESTSSHHKVNFSSKILLYDTYSLEEYDRKPEIATCNMLTPQSAHMIKAELNQLKSEMEVHEASRCYTHFF</sequence>
<feature type="compositionally biased region" description="Polar residues" evidence="1">
    <location>
        <begin position="345"/>
        <end position="354"/>
    </location>
</feature>
<feature type="region of interest" description="Disordered" evidence="1">
    <location>
        <begin position="488"/>
        <end position="617"/>
    </location>
</feature>
<feature type="compositionally biased region" description="Polar residues" evidence="1">
    <location>
        <begin position="323"/>
        <end position="337"/>
    </location>
</feature>
<organism evidence="2 3">
    <name type="scientific">Zygosaccharomyces bailii (strain CLIB 213 / ATCC 58445 / CBS 680 / BCRC 21525 / NBRC 1098 / NCYC 1416 / NRRL Y-2227)</name>
    <dbReference type="NCBI Taxonomy" id="1333698"/>
    <lineage>
        <taxon>Eukaryota</taxon>
        <taxon>Fungi</taxon>
        <taxon>Dikarya</taxon>
        <taxon>Ascomycota</taxon>
        <taxon>Saccharomycotina</taxon>
        <taxon>Saccharomycetes</taxon>
        <taxon>Saccharomycetales</taxon>
        <taxon>Saccharomycetaceae</taxon>
        <taxon>Zygosaccharomyces</taxon>
    </lineage>
</organism>
<name>A0A8J2X7Q2_ZYGB2</name>
<evidence type="ECO:0000313" key="2">
    <source>
        <dbReference type="EMBL" id="CDF89274.1"/>
    </source>
</evidence>
<feature type="compositionally biased region" description="Polar residues" evidence="1">
    <location>
        <begin position="296"/>
        <end position="314"/>
    </location>
</feature>
<feature type="compositionally biased region" description="Polar residues" evidence="1">
    <location>
        <begin position="129"/>
        <end position="151"/>
    </location>
</feature>
<dbReference type="OrthoDB" id="5563016at2759"/>